<dbReference type="OrthoDB" id="4770059at2759"/>
<keyword evidence="3" id="KW-0732">Signal</keyword>
<accession>A0A9W9M094</accession>
<evidence type="ECO:0000256" key="3">
    <source>
        <dbReference type="SAM" id="SignalP"/>
    </source>
</evidence>
<dbReference type="Proteomes" id="UP001146351">
    <property type="component" value="Unassembled WGS sequence"/>
</dbReference>
<keyword evidence="5" id="KW-1185">Reference proteome</keyword>
<keyword evidence="2" id="KW-0472">Membrane</keyword>
<organism evidence="4 5">
    <name type="scientific">Penicillium capsulatum</name>
    <dbReference type="NCBI Taxonomy" id="69766"/>
    <lineage>
        <taxon>Eukaryota</taxon>
        <taxon>Fungi</taxon>
        <taxon>Dikarya</taxon>
        <taxon>Ascomycota</taxon>
        <taxon>Pezizomycotina</taxon>
        <taxon>Eurotiomycetes</taxon>
        <taxon>Eurotiomycetidae</taxon>
        <taxon>Eurotiales</taxon>
        <taxon>Aspergillaceae</taxon>
        <taxon>Penicillium</taxon>
    </lineage>
</organism>
<comment type="caution">
    <text evidence="4">The sequence shown here is derived from an EMBL/GenBank/DDBJ whole genome shotgun (WGS) entry which is preliminary data.</text>
</comment>
<dbReference type="PROSITE" id="PS51257">
    <property type="entry name" value="PROKAR_LIPOPROTEIN"/>
    <property type="match status" value="1"/>
</dbReference>
<evidence type="ECO:0000256" key="1">
    <source>
        <dbReference type="SAM" id="MobiDB-lite"/>
    </source>
</evidence>
<name>A0A9W9M094_9EURO</name>
<proteinExistence type="predicted"/>
<dbReference type="EMBL" id="JAPQKO010000001">
    <property type="protein sequence ID" value="KAJ5183759.1"/>
    <property type="molecule type" value="Genomic_DNA"/>
</dbReference>
<dbReference type="AlphaFoldDB" id="A0A9W9M094"/>
<protein>
    <recommendedName>
        <fullName evidence="6">Mid2 domain-containing protein</fullName>
    </recommendedName>
</protein>
<keyword evidence="2" id="KW-0812">Transmembrane</keyword>
<feature type="region of interest" description="Disordered" evidence="1">
    <location>
        <begin position="252"/>
        <end position="284"/>
    </location>
</feature>
<evidence type="ECO:0000313" key="4">
    <source>
        <dbReference type="EMBL" id="KAJ5183759.1"/>
    </source>
</evidence>
<sequence>MKLLSLFMITLFAGVQTAAACNTVSDARHPSIKTQHANPSKNNYLHFISHFPRKRNIVPEFEYVGPSCFTPRTAAGLGYPSLIQGCEGPYGDACCPQGWNFHAYFSPGRCPSGYRGCTLPTTTQRAETTNICCPNGFECVGQDYCVKSFNTRSTMTYIDSTLSTQRVVYGVTASPVQIRFKAAESTIVPVPTDSLKLPKERHPLDKRAKAGIGIGVVAGVVLLGACVFFAVRYYRRGKVSGSGFRPVIDASGVSSEDCDRRRAEHGDGGDLDPPPAYPGAVNGK</sequence>
<reference evidence="4" key="1">
    <citation type="submission" date="2022-11" db="EMBL/GenBank/DDBJ databases">
        <authorList>
            <person name="Petersen C."/>
        </authorList>
    </citation>
    <scope>NUCLEOTIDE SEQUENCE</scope>
    <source>
        <strain evidence="4">IBT 21917</strain>
    </source>
</reference>
<feature type="compositionally biased region" description="Basic and acidic residues" evidence="1">
    <location>
        <begin position="257"/>
        <end position="268"/>
    </location>
</feature>
<evidence type="ECO:0000256" key="2">
    <source>
        <dbReference type="SAM" id="Phobius"/>
    </source>
</evidence>
<feature type="signal peptide" evidence="3">
    <location>
        <begin position="1"/>
        <end position="20"/>
    </location>
</feature>
<evidence type="ECO:0008006" key="6">
    <source>
        <dbReference type="Google" id="ProtNLM"/>
    </source>
</evidence>
<feature type="chain" id="PRO_5040972225" description="Mid2 domain-containing protein" evidence="3">
    <location>
        <begin position="21"/>
        <end position="284"/>
    </location>
</feature>
<gene>
    <name evidence="4" type="ORF">N7492_001375</name>
</gene>
<evidence type="ECO:0000313" key="5">
    <source>
        <dbReference type="Proteomes" id="UP001146351"/>
    </source>
</evidence>
<reference evidence="4" key="2">
    <citation type="journal article" date="2023" name="IMA Fungus">
        <title>Comparative genomic study of the Penicillium genus elucidates a diverse pangenome and 15 lateral gene transfer events.</title>
        <authorList>
            <person name="Petersen C."/>
            <person name="Sorensen T."/>
            <person name="Nielsen M.R."/>
            <person name="Sondergaard T.E."/>
            <person name="Sorensen J.L."/>
            <person name="Fitzpatrick D.A."/>
            <person name="Frisvad J.C."/>
            <person name="Nielsen K.L."/>
        </authorList>
    </citation>
    <scope>NUCLEOTIDE SEQUENCE</scope>
    <source>
        <strain evidence="4">IBT 21917</strain>
    </source>
</reference>
<feature type="transmembrane region" description="Helical" evidence="2">
    <location>
        <begin position="210"/>
        <end position="231"/>
    </location>
</feature>
<keyword evidence="2" id="KW-1133">Transmembrane helix</keyword>